<evidence type="ECO:0000256" key="4">
    <source>
        <dbReference type="PROSITE-ProRule" id="PRU00433"/>
    </source>
</evidence>
<proteinExistence type="predicted"/>
<dbReference type="GO" id="GO:0020037">
    <property type="term" value="F:heme binding"/>
    <property type="evidence" value="ECO:0007669"/>
    <property type="project" value="InterPro"/>
</dbReference>
<keyword evidence="1 4" id="KW-0349">Heme</keyword>
<evidence type="ECO:0000256" key="5">
    <source>
        <dbReference type="SAM" id="SignalP"/>
    </source>
</evidence>
<evidence type="ECO:0000259" key="6">
    <source>
        <dbReference type="PROSITE" id="PS51007"/>
    </source>
</evidence>
<feature type="domain" description="Cytochrome c" evidence="6">
    <location>
        <begin position="31"/>
        <end position="123"/>
    </location>
</feature>
<feature type="signal peptide" evidence="5">
    <location>
        <begin position="1"/>
        <end position="28"/>
    </location>
</feature>
<name>A0A1I5KRX2_9SPHN</name>
<dbReference type="InterPro" id="IPR009056">
    <property type="entry name" value="Cyt_c-like_dom"/>
</dbReference>
<dbReference type="RefSeq" id="WP_090476976.1">
    <property type="nucleotide sequence ID" value="NZ_FOWZ01000001.1"/>
</dbReference>
<evidence type="ECO:0000313" key="7">
    <source>
        <dbReference type="EMBL" id="SFO87870.1"/>
    </source>
</evidence>
<organism evidence="7 8">
    <name type="scientific">Qipengyuania nanhaisediminis</name>
    <dbReference type="NCBI Taxonomy" id="604088"/>
    <lineage>
        <taxon>Bacteria</taxon>
        <taxon>Pseudomonadati</taxon>
        <taxon>Pseudomonadota</taxon>
        <taxon>Alphaproteobacteria</taxon>
        <taxon>Sphingomonadales</taxon>
        <taxon>Erythrobacteraceae</taxon>
        <taxon>Qipengyuania</taxon>
    </lineage>
</organism>
<evidence type="ECO:0000313" key="8">
    <source>
        <dbReference type="Proteomes" id="UP000199331"/>
    </source>
</evidence>
<keyword evidence="2 4" id="KW-0479">Metal-binding</keyword>
<accession>A0A1I5KRX2</accession>
<dbReference type="OrthoDB" id="7596428at2"/>
<dbReference type="GO" id="GO:0046872">
    <property type="term" value="F:metal ion binding"/>
    <property type="evidence" value="ECO:0007669"/>
    <property type="project" value="UniProtKB-KW"/>
</dbReference>
<keyword evidence="8" id="KW-1185">Reference proteome</keyword>
<dbReference type="InterPro" id="IPR036909">
    <property type="entry name" value="Cyt_c-like_dom_sf"/>
</dbReference>
<dbReference type="PROSITE" id="PS51007">
    <property type="entry name" value="CYTC"/>
    <property type="match status" value="1"/>
</dbReference>
<keyword evidence="5" id="KW-0732">Signal</keyword>
<dbReference type="Proteomes" id="UP000199331">
    <property type="component" value="Unassembled WGS sequence"/>
</dbReference>
<protein>
    <recommendedName>
        <fullName evidence="6">Cytochrome c domain-containing protein</fullName>
    </recommendedName>
</protein>
<gene>
    <name evidence="7" type="ORF">SAMN04488060_0491</name>
</gene>
<sequence length="132" mass="14096">MERTGSLARLALPAIGALALCGCQTAYADEQEASAGPAPSNMAHDNPLAFAQGACGGCHAVEKPWLSPNPDAPTFADIANREGVTEQTLQTYLTDAHNYPLVMDFDLDPEQAAELAHYILSLKDEDYHKPPS</sequence>
<reference evidence="8" key="1">
    <citation type="submission" date="2016-10" db="EMBL/GenBank/DDBJ databases">
        <authorList>
            <person name="Varghese N."/>
            <person name="Submissions S."/>
        </authorList>
    </citation>
    <scope>NUCLEOTIDE SEQUENCE [LARGE SCALE GENOMIC DNA]</scope>
    <source>
        <strain evidence="8">CGMCC 1.7715</strain>
    </source>
</reference>
<evidence type="ECO:0000256" key="2">
    <source>
        <dbReference type="ARBA" id="ARBA00022723"/>
    </source>
</evidence>
<dbReference type="STRING" id="604088.SAMN04488060_0491"/>
<keyword evidence="3 4" id="KW-0408">Iron</keyword>
<feature type="chain" id="PRO_5011607351" description="Cytochrome c domain-containing protein" evidence="5">
    <location>
        <begin position="29"/>
        <end position="132"/>
    </location>
</feature>
<dbReference type="EMBL" id="FOWZ01000001">
    <property type="protein sequence ID" value="SFO87870.1"/>
    <property type="molecule type" value="Genomic_DNA"/>
</dbReference>
<evidence type="ECO:0000256" key="3">
    <source>
        <dbReference type="ARBA" id="ARBA00023004"/>
    </source>
</evidence>
<dbReference type="SUPFAM" id="SSF46626">
    <property type="entry name" value="Cytochrome c"/>
    <property type="match status" value="1"/>
</dbReference>
<dbReference type="AlphaFoldDB" id="A0A1I5KRX2"/>
<dbReference type="Gene3D" id="1.10.760.10">
    <property type="entry name" value="Cytochrome c-like domain"/>
    <property type="match status" value="1"/>
</dbReference>
<dbReference type="GO" id="GO:0009055">
    <property type="term" value="F:electron transfer activity"/>
    <property type="evidence" value="ECO:0007669"/>
    <property type="project" value="InterPro"/>
</dbReference>
<dbReference type="PROSITE" id="PS51257">
    <property type="entry name" value="PROKAR_LIPOPROTEIN"/>
    <property type="match status" value="1"/>
</dbReference>
<evidence type="ECO:0000256" key="1">
    <source>
        <dbReference type="ARBA" id="ARBA00022617"/>
    </source>
</evidence>